<dbReference type="PANTHER" id="PTHR31867">
    <property type="entry name" value="EXPANSIN-A15"/>
    <property type="match status" value="1"/>
</dbReference>
<comment type="caution">
    <text evidence="10">The sequence shown here is derived from an EMBL/GenBank/DDBJ whole genome shotgun (WGS) entry which is preliminary data.</text>
</comment>
<evidence type="ECO:0000256" key="2">
    <source>
        <dbReference type="ARBA" id="ARBA00022512"/>
    </source>
</evidence>
<dbReference type="InterPro" id="IPR009009">
    <property type="entry name" value="RlpA-like_DPBB"/>
</dbReference>
<dbReference type="InterPro" id="IPR002963">
    <property type="entry name" value="Expansin"/>
</dbReference>
<feature type="signal peptide" evidence="7">
    <location>
        <begin position="1"/>
        <end position="36"/>
    </location>
</feature>
<evidence type="ECO:0000256" key="7">
    <source>
        <dbReference type="RuleBase" id="RU365023"/>
    </source>
</evidence>
<dbReference type="PROSITE" id="PS50842">
    <property type="entry name" value="EXPANSIN_EG45"/>
    <property type="match status" value="1"/>
</dbReference>
<dbReference type="GO" id="GO:0005576">
    <property type="term" value="C:extracellular region"/>
    <property type="evidence" value="ECO:0007669"/>
    <property type="project" value="InterPro"/>
</dbReference>
<dbReference type="Gene3D" id="2.60.40.760">
    <property type="entry name" value="Expansin, cellulose-binding-like domain"/>
    <property type="match status" value="1"/>
</dbReference>
<evidence type="ECO:0000259" key="9">
    <source>
        <dbReference type="PROSITE" id="PS50843"/>
    </source>
</evidence>
<dbReference type="PRINTS" id="PR01226">
    <property type="entry name" value="EXPANSIN"/>
</dbReference>
<keyword evidence="6 7" id="KW-0961">Cell wall biogenesis/degradation</keyword>
<dbReference type="SUPFAM" id="SSF50685">
    <property type="entry name" value="Barwin-like endoglucanases"/>
    <property type="match status" value="1"/>
</dbReference>
<dbReference type="InterPro" id="IPR036908">
    <property type="entry name" value="RlpA-like_sf"/>
</dbReference>
<keyword evidence="2 7" id="KW-0134">Cell wall</keyword>
<dbReference type="GO" id="GO:0016020">
    <property type="term" value="C:membrane"/>
    <property type="evidence" value="ECO:0007669"/>
    <property type="project" value="UniProtKB-SubCell"/>
</dbReference>
<proteinExistence type="inferred from homology"/>
<comment type="function">
    <text evidence="7">Causes loosening and extension of plant cell walls by disrupting non-covalent bonding between cellulose microfibrils and matrix glucans. No enzymatic activity has been found.</text>
</comment>
<dbReference type="Pfam" id="PF01357">
    <property type="entry name" value="Expansin_C"/>
    <property type="match status" value="1"/>
</dbReference>
<dbReference type="SUPFAM" id="SSF49590">
    <property type="entry name" value="PHL pollen allergen"/>
    <property type="match status" value="1"/>
</dbReference>
<comment type="subcellular location">
    <subcellularLocation>
        <location evidence="7">Secreted</location>
        <location evidence="7">Cell wall</location>
    </subcellularLocation>
    <subcellularLocation>
        <location evidence="7">Membrane</location>
        <topology evidence="7">Peripheral membrane protein</topology>
    </subcellularLocation>
</comment>
<dbReference type="GO" id="GO:0009664">
    <property type="term" value="P:plant-type cell wall organization"/>
    <property type="evidence" value="ECO:0007669"/>
    <property type="project" value="InterPro"/>
</dbReference>
<dbReference type="PRINTS" id="PR01225">
    <property type="entry name" value="EXPANSNFAMLY"/>
</dbReference>
<dbReference type="GO" id="GO:0009653">
    <property type="term" value="P:anatomical structure morphogenesis"/>
    <property type="evidence" value="ECO:0007669"/>
    <property type="project" value="UniProtKB-ARBA"/>
</dbReference>
<evidence type="ECO:0000256" key="4">
    <source>
        <dbReference type="ARBA" id="ARBA00022729"/>
    </source>
</evidence>
<dbReference type="InterPro" id="IPR007118">
    <property type="entry name" value="Expan_Lol_pI"/>
</dbReference>
<evidence type="ECO:0000256" key="1">
    <source>
        <dbReference type="ARBA" id="ARBA00005392"/>
    </source>
</evidence>
<comment type="similarity">
    <text evidence="1 7">Belongs to the expansin family. Expansin A subfamily.</text>
</comment>
<accession>A0AAN7M7V0</accession>
<dbReference type="InterPro" id="IPR007112">
    <property type="entry name" value="Expansin/allergen_DPBB_dom"/>
</dbReference>
<keyword evidence="11" id="KW-1185">Reference proteome</keyword>
<dbReference type="AlphaFoldDB" id="A0AAN7M7V0"/>
<evidence type="ECO:0000256" key="6">
    <source>
        <dbReference type="ARBA" id="ARBA00023316"/>
    </source>
</evidence>
<dbReference type="Pfam" id="PF03330">
    <property type="entry name" value="DPBB_1"/>
    <property type="match status" value="1"/>
</dbReference>
<keyword evidence="3 7" id="KW-0964">Secreted</keyword>
<reference evidence="10 11" key="1">
    <citation type="journal article" date="2023" name="Hortic Res">
        <title>Pangenome of water caltrop reveals structural variations and asymmetric subgenome divergence after allopolyploidization.</title>
        <authorList>
            <person name="Zhang X."/>
            <person name="Chen Y."/>
            <person name="Wang L."/>
            <person name="Yuan Y."/>
            <person name="Fang M."/>
            <person name="Shi L."/>
            <person name="Lu R."/>
            <person name="Comes H.P."/>
            <person name="Ma Y."/>
            <person name="Chen Y."/>
            <person name="Huang G."/>
            <person name="Zhou Y."/>
            <person name="Zheng Z."/>
            <person name="Qiu Y."/>
        </authorList>
    </citation>
    <scope>NUCLEOTIDE SEQUENCE [LARGE SCALE GENOMIC DNA]</scope>
    <source>
        <strain evidence="10">F231</strain>
    </source>
</reference>
<organism evidence="10 11">
    <name type="scientific">Trapa natans</name>
    <name type="common">Water chestnut</name>
    <dbReference type="NCBI Taxonomy" id="22666"/>
    <lineage>
        <taxon>Eukaryota</taxon>
        <taxon>Viridiplantae</taxon>
        <taxon>Streptophyta</taxon>
        <taxon>Embryophyta</taxon>
        <taxon>Tracheophyta</taxon>
        <taxon>Spermatophyta</taxon>
        <taxon>Magnoliopsida</taxon>
        <taxon>eudicotyledons</taxon>
        <taxon>Gunneridae</taxon>
        <taxon>Pentapetalae</taxon>
        <taxon>rosids</taxon>
        <taxon>malvids</taxon>
        <taxon>Myrtales</taxon>
        <taxon>Lythraceae</taxon>
        <taxon>Trapa</taxon>
    </lineage>
</organism>
<dbReference type="Proteomes" id="UP001346149">
    <property type="component" value="Unassembled WGS sequence"/>
</dbReference>
<gene>
    <name evidence="10" type="ORF">SAY86_025162</name>
</gene>
<dbReference type="Gene3D" id="2.40.40.10">
    <property type="entry name" value="RlpA-like domain"/>
    <property type="match status" value="1"/>
</dbReference>
<dbReference type="EMBL" id="JAXQNO010000004">
    <property type="protein sequence ID" value="KAK4799797.1"/>
    <property type="molecule type" value="Genomic_DNA"/>
</dbReference>
<name>A0AAN7M7V0_TRANT</name>
<feature type="domain" description="Expansin-like EG45" evidence="8">
    <location>
        <begin position="99"/>
        <end position="214"/>
    </location>
</feature>
<evidence type="ECO:0000313" key="11">
    <source>
        <dbReference type="Proteomes" id="UP001346149"/>
    </source>
</evidence>
<evidence type="ECO:0000313" key="10">
    <source>
        <dbReference type="EMBL" id="KAK4799797.1"/>
    </source>
</evidence>
<feature type="domain" description="Expansin-like CBD" evidence="9">
    <location>
        <begin position="224"/>
        <end position="303"/>
    </location>
</feature>
<feature type="chain" id="PRO_5042667352" description="Expansin" evidence="7">
    <location>
        <begin position="37"/>
        <end position="307"/>
    </location>
</feature>
<evidence type="ECO:0000259" key="8">
    <source>
        <dbReference type="PROSITE" id="PS50842"/>
    </source>
</evidence>
<dbReference type="InterPro" id="IPR007117">
    <property type="entry name" value="Expansin_CBD"/>
</dbReference>
<keyword evidence="4 7" id="KW-0732">Signal</keyword>
<evidence type="ECO:0000256" key="3">
    <source>
        <dbReference type="ARBA" id="ARBA00022525"/>
    </source>
</evidence>
<sequence>MNMVMMRSQSQAQSCSVIPFVLLALTLLTFLQHSTANDNAGNGGIDNTSGGHVGPNVVGKRGLVVHHVHPHGRHLSTNLPGPWKQAHATFYQGSSQSFGGACGYKDVEQQGYGTQTAALSSALFKDGQTCGACYEIKCVNDPQWCQTGHGSLKITATNHCPPNYQQSSDNGGWCNPPREHFDIAQPAFKQLAKDYKAGIIPITYRRVPCHKKGGIKFTISGNPYFNEVVVWNVGGAGEVVALQVKGDKTQWTAMKRLWGQKWETDAMLVGQSLSFRVTAADGRKSTSYNITPSNWQFGQTFEGKNFK</sequence>
<dbReference type="CDD" id="cd22274">
    <property type="entry name" value="DPBB_EXPA_N"/>
    <property type="match status" value="1"/>
</dbReference>
<dbReference type="InterPro" id="IPR036749">
    <property type="entry name" value="Expansin_CBD_sf"/>
</dbReference>
<dbReference type="SMART" id="SM00837">
    <property type="entry name" value="DPBB_1"/>
    <property type="match status" value="1"/>
</dbReference>
<dbReference type="PROSITE" id="PS50843">
    <property type="entry name" value="EXPANSIN_CBD"/>
    <property type="match status" value="1"/>
</dbReference>
<protein>
    <recommendedName>
        <fullName evidence="7">Expansin</fullName>
    </recommendedName>
</protein>
<keyword evidence="5" id="KW-0472">Membrane</keyword>
<evidence type="ECO:0000256" key="5">
    <source>
        <dbReference type="ARBA" id="ARBA00023136"/>
    </source>
</evidence>